<sequence>MRNLVVVVILFCTVSFELVSASPGFFGGCGCGLGRRKRDASSPGDPLEGLVLEAPLWTEDAHECPQNRWKSIMRKAMNESVDAIHAKFSIQRAIESELGDHFFIACADHKPSFVANGDAFCSYGEVIDAASMNWIGICIILCAYGLLKDFRPSEPYLFLYQNQHLNISEDVLNGDVYPYWTYSYLIALVPVFLITDLVLYKPILLLESVCCVAVWLLLIFGRTVWSQQLGQILYGWATAAEVAYIGYMYVKVDRAKFERVTVYTRAALQGSRLLSYLISQPIVIFHWGTYLTLNYISLGSLLLTVIFALLLPNVKWQSVVLRSSQSDEKEDVAMSDDTKKDQPNTYWQFAQWRVTYLWHDAKQVYSNTFMVKWSLWWALTMCGYLQIGNYIQTLWAQVQDTSEQSDVYNGFVEALCPLISGGSILLLQWLKIDWKRWGELWLALAALLDFALLYVLSMANGIWLMYFMYGTYHVLYHIMITVSQYNLATGLVTHSYGFIFGLNTMVALALQSAMTFAVVDKRGLGLPIRTQFIIYAGYHALIALIFLATVIGRFSHRLCRQKTPKTPKDLEESVNLQEQWSPSELQIVFAMTTFLSDEQIAQLVLAVISFLVAIFSLLVIVLIAYLIVTIARTIAKRNRASAALNMPLTQIVVTRK</sequence>
<dbReference type="InterPro" id="IPR002666">
    <property type="entry name" value="Folate_carrier"/>
</dbReference>
<feature type="signal peptide" evidence="3">
    <location>
        <begin position="1"/>
        <end position="21"/>
    </location>
</feature>
<feature type="transmembrane region" description="Helical" evidence="2">
    <location>
        <begin position="295"/>
        <end position="314"/>
    </location>
</feature>
<keyword evidence="3" id="KW-0732">Signal</keyword>
<keyword evidence="2" id="KW-0812">Transmembrane</keyword>
<dbReference type="EMBL" id="JAUCMV010000004">
    <property type="protein sequence ID" value="KAK0402504.1"/>
    <property type="molecule type" value="Genomic_DNA"/>
</dbReference>
<organism evidence="4 5">
    <name type="scientific">Steinernema hermaphroditum</name>
    <dbReference type="NCBI Taxonomy" id="289476"/>
    <lineage>
        <taxon>Eukaryota</taxon>
        <taxon>Metazoa</taxon>
        <taxon>Ecdysozoa</taxon>
        <taxon>Nematoda</taxon>
        <taxon>Chromadorea</taxon>
        <taxon>Rhabditida</taxon>
        <taxon>Tylenchina</taxon>
        <taxon>Panagrolaimomorpha</taxon>
        <taxon>Strongyloidoidea</taxon>
        <taxon>Steinernematidae</taxon>
        <taxon>Steinernema</taxon>
    </lineage>
</organism>
<dbReference type="PANTHER" id="PTHR10686:SF18">
    <property type="entry name" value="IP11787P-RELATED"/>
    <property type="match status" value="1"/>
</dbReference>
<feature type="transmembrane region" description="Helical" evidence="2">
    <location>
        <begin position="204"/>
        <end position="225"/>
    </location>
</feature>
<dbReference type="NCBIfam" id="TIGR00806">
    <property type="entry name" value="rfc"/>
    <property type="match status" value="1"/>
</dbReference>
<feature type="chain" id="PRO_5041312673" description="Reduced folate carrier" evidence="3">
    <location>
        <begin position="22"/>
        <end position="656"/>
    </location>
</feature>
<accession>A0AA39HD65</accession>
<feature type="transmembrane region" description="Helical" evidence="2">
    <location>
        <begin position="532"/>
        <end position="554"/>
    </location>
</feature>
<dbReference type="SUPFAM" id="SSF103473">
    <property type="entry name" value="MFS general substrate transporter"/>
    <property type="match status" value="1"/>
</dbReference>
<reference evidence="4" key="1">
    <citation type="submission" date="2023-06" db="EMBL/GenBank/DDBJ databases">
        <title>Genomic analysis of the entomopathogenic nematode Steinernema hermaphroditum.</title>
        <authorList>
            <person name="Schwarz E.M."/>
            <person name="Heppert J.K."/>
            <person name="Baniya A."/>
            <person name="Schwartz H.T."/>
            <person name="Tan C.-H."/>
            <person name="Antoshechkin I."/>
            <person name="Sternberg P.W."/>
            <person name="Goodrich-Blair H."/>
            <person name="Dillman A.R."/>
        </authorList>
    </citation>
    <scope>NUCLEOTIDE SEQUENCE</scope>
    <source>
        <strain evidence="4">PS9179</strain>
        <tissue evidence="4">Whole animal</tissue>
    </source>
</reference>
<feature type="transmembrane region" description="Helical" evidence="2">
    <location>
        <begin position="496"/>
        <end position="520"/>
    </location>
</feature>
<feature type="transmembrane region" description="Helical" evidence="2">
    <location>
        <begin position="411"/>
        <end position="430"/>
    </location>
</feature>
<evidence type="ECO:0000313" key="4">
    <source>
        <dbReference type="EMBL" id="KAK0402504.1"/>
    </source>
</evidence>
<feature type="transmembrane region" description="Helical" evidence="2">
    <location>
        <begin position="231"/>
        <end position="250"/>
    </location>
</feature>
<feature type="transmembrane region" description="Helical" evidence="2">
    <location>
        <begin position="600"/>
        <end position="628"/>
    </location>
</feature>
<dbReference type="GO" id="GO:0005886">
    <property type="term" value="C:plasma membrane"/>
    <property type="evidence" value="ECO:0007669"/>
    <property type="project" value="TreeGrafter"/>
</dbReference>
<feature type="transmembrane region" description="Helical" evidence="2">
    <location>
        <begin position="179"/>
        <end position="199"/>
    </location>
</feature>
<evidence type="ECO:0000256" key="2">
    <source>
        <dbReference type="SAM" id="Phobius"/>
    </source>
</evidence>
<evidence type="ECO:0000313" key="5">
    <source>
        <dbReference type="Proteomes" id="UP001175271"/>
    </source>
</evidence>
<evidence type="ECO:0008006" key="6">
    <source>
        <dbReference type="Google" id="ProtNLM"/>
    </source>
</evidence>
<gene>
    <name evidence="4" type="ORF">QR680_016371</name>
</gene>
<dbReference type="PANTHER" id="PTHR10686">
    <property type="entry name" value="FOLATE TRANSPORTER"/>
    <property type="match status" value="1"/>
</dbReference>
<dbReference type="GO" id="GO:0090482">
    <property type="term" value="F:vitamin transmembrane transporter activity"/>
    <property type="evidence" value="ECO:0007669"/>
    <property type="project" value="InterPro"/>
</dbReference>
<name>A0AA39HD65_9BILA</name>
<dbReference type="Proteomes" id="UP001175271">
    <property type="component" value="Unassembled WGS sequence"/>
</dbReference>
<feature type="transmembrane region" description="Helical" evidence="2">
    <location>
        <begin position="271"/>
        <end position="289"/>
    </location>
</feature>
<evidence type="ECO:0000256" key="3">
    <source>
        <dbReference type="SAM" id="SignalP"/>
    </source>
</evidence>
<dbReference type="Pfam" id="PF01770">
    <property type="entry name" value="Folate_carrier"/>
    <property type="match status" value="1"/>
</dbReference>
<evidence type="ECO:0000256" key="1">
    <source>
        <dbReference type="ARBA" id="ARBA00005773"/>
    </source>
</evidence>
<keyword evidence="5" id="KW-1185">Reference proteome</keyword>
<comment type="caution">
    <text evidence="4">The sequence shown here is derived from an EMBL/GenBank/DDBJ whole genome shotgun (WGS) entry which is preliminary data.</text>
</comment>
<dbReference type="InterPro" id="IPR036259">
    <property type="entry name" value="MFS_trans_sf"/>
</dbReference>
<feature type="transmembrane region" description="Helical" evidence="2">
    <location>
        <begin position="373"/>
        <end position="391"/>
    </location>
</feature>
<feature type="transmembrane region" description="Helical" evidence="2">
    <location>
        <begin position="442"/>
        <end position="469"/>
    </location>
</feature>
<keyword evidence="2" id="KW-0472">Membrane</keyword>
<dbReference type="Gene3D" id="1.20.1250.20">
    <property type="entry name" value="MFS general substrate transporter like domains"/>
    <property type="match status" value="1"/>
</dbReference>
<protein>
    <recommendedName>
        <fullName evidence="6">Reduced folate carrier</fullName>
    </recommendedName>
</protein>
<dbReference type="PROSITE" id="PS51257">
    <property type="entry name" value="PROKAR_LIPOPROTEIN"/>
    <property type="match status" value="1"/>
</dbReference>
<comment type="similarity">
    <text evidence="1">Belongs to the reduced folate carrier (RFC) transporter (TC 2.A.48) family.</text>
</comment>
<dbReference type="AlphaFoldDB" id="A0AA39HD65"/>
<keyword evidence="2" id="KW-1133">Transmembrane helix</keyword>
<proteinExistence type="inferred from homology"/>